<proteinExistence type="predicted"/>
<sequence length="215" mass="23942">MVNQSPISLYTTKSPVPRLLNILQQHNSSAKQAHFTFQTWPPQLVFHLLAPPHLLLLAQKFPPISLVHHHRLASASAPFRVSAACASTAERPTSYIATPTSASSLYEVLGIQMGATCQEIKTAYRRLARTLHPDVAASGQREDTAYEFMRVHEAYETLSDPEKRADYDRSLYRRGRQTGSPFVMSAATVTTMATGYAAAGFSGYTSHRWETDQCW</sequence>
<dbReference type="Pfam" id="PF00226">
    <property type="entry name" value="DnaJ"/>
    <property type="match status" value="1"/>
</dbReference>
<feature type="domain" description="J" evidence="1">
    <location>
        <begin position="104"/>
        <end position="171"/>
    </location>
</feature>
<dbReference type="SMART" id="SM00271">
    <property type="entry name" value="DnaJ"/>
    <property type="match status" value="1"/>
</dbReference>
<evidence type="ECO:0000259" key="1">
    <source>
        <dbReference type="PROSITE" id="PS50076"/>
    </source>
</evidence>
<dbReference type="InterPro" id="IPR036869">
    <property type="entry name" value="J_dom_sf"/>
</dbReference>
<protein>
    <recommendedName>
        <fullName evidence="1">J domain-containing protein</fullName>
    </recommendedName>
</protein>
<reference evidence="2 3" key="1">
    <citation type="journal article" date="2023" name="Int. J. Mol. Sci.">
        <title>De Novo Assembly and Annotation of 11 Diverse Shrub Willow (Salix) Genomes Reveals Novel Gene Organization in Sex-Linked Regions.</title>
        <authorList>
            <person name="Hyden B."/>
            <person name="Feng K."/>
            <person name="Yates T.B."/>
            <person name="Jawdy S."/>
            <person name="Cereghino C."/>
            <person name="Smart L.B."/>
            <person name="Muchero W."/>
        </authorList>
    </citation>
    <scope>NUCLEOTIDE SEQUENCE [LARGE SCALE GENOMIC DNA]</scope>
    <source>
        <tissue evidence="2">Shoot tip</tissue>
    </source>
</reference>
<evidence type="ECO:0000313" key="2">
    <source>
        <dbReference type="EMBL" id="KAJ6405920.1"/>
    </source>
</evidence>
<dbReference type="SUPFAM" id="SSF46565">
    <property type="entry name" value="Chaperone J-domain"/>
    <property type="match status" value="1"/>
</dbReference>
<dbReference type="PROSITE" id="PS00636">
    <property type="entry name" value="DNAJ_1"/>
    <property type="match status" value="1"/>
</dbReference>
<dbReference type="EMBL" id="JAPFFJ010000017">
    <property type="protein sequence ID" value="KAJ6405920.1"/>
    <property type="molecule type" value="Genomic_DNA"/>
</dbReference>
<evidence type="ECO:0000313" key="3">
    <source>
        <dbReference type="Proteomes" id="UP001162972"/>
    </source>
</evidence>
<dbReference type="AlphaFoldDB" id="A0AAD6JJ67"/>
<dbReference type="InterPro" id="IPR052276">
    <property type="entry name" value="Diphthamide-biosynth_chaperone"/>
</dbReference>
<gene>
    <name evidence="2" type="ORF">OIU84_013816</name>
</gene>
<keyword evidence="3" id="KW-1185">Reference proteome</keyword>
<comment type="caution">
    <text evidence="2">The sequence shown here is derived from an EMBL/GenBank/DDBJ whole genome shotgun (WGS) entry which is preliminary data.</text>
</comment>
<dbReference type="InterPro" id="IPR001623">
    <property type="entry name" value="DnaJ_domain"/>
</dbReference>
<dbReference type="PROSITE" id="PS50076">
    <property type="entry name" value="DNAJ_2"/>
    <property type="match status" value="1"/>
</dbReference>
<dbReference type="PANTHER" id="PTHR44240:SF22">
    <property type="entry name" value="CHAPERONE PROTEIN DNAJ 11, CHLOROPLASTIC-LIKE"/>
    <property type="match status" value="1"/>
</dbReference>
<dbReference type="InterPro" id="IPR018253">
    <property type="entry name" value="DnaJ_domain_CS"/>
</dbReference>
<dbReference type="PANTHER" id="PTHR44240">
    <property type="entry name" value="DNAJ DOMAIN (PROKARYOTIC HEAT SHOCK PROTEIN)-RELATED"/>
    <property type="match status" value="1"/>
</dbReference>
<organism evidence="2 3">
    <name type="scientific">Salix udensis</name>
    <dbReference type="NCBI Taxonomy" id="889485"/>
    <lineage>
        <taxon>Eukaryota</taxon>
        <taxon>Viridiplantae</taxon>
        <taxon>Streptophyta</taxon>
        <taxon>Embryophyta</taxon>
        <taxon>Tracheophyta</taxon>
        <taxon>Spermatophyta</taxon>
        <taxon>Magnoliopsida</taxon>
        <taxon>eudicotyledons</taxon>
        <taxon>Gunneridae</taxon>
        <taxon>Pentapetalae</taxon>
        <taxon>rosids</taxon>
        <taxon>fabids</taxon>
        <taxon>Malpighiales</taxon>
        <taxon>Salicaceae</taxon>
        <taxon>Saliceae</taxon>
        <taxon>Salix</taxon>
    </lineage>
</organism>
<accession>A0AAD6JJ67</accession>
<dbReference type="PRINTS" id="PR00625">
    <property type="entry name" value="JDOMAIN"/>
</dbReference>
<name>A0AAD6JJ67_9ROSI</name>
<dbReference type="CDD" id="cd06257">
    <property type="entry name" value="DnaJ"/>
    <property type="match status" value="1"/>
</dbReference>
<dbReference type="Proteomes" id="UP001162972">
    <property type="component" value="Chromosome 2"/>
</dbReference>
<dbReference type="Gene3D" id="1.10.287.110">
    <property type="entry name" value="DnaJ domain"/>
    <property type="match status" value="1"/>
</dbReference>